<dbReference type="Proteomes" id="UP000006377">
    <property type="component" value="Chromosome"/>
</dbReference>
<protein>
    <recommendedName>
        <fullName evidence="3">Helix-turn-helix domain-containing protein</fullName>
    </recommendedName>
</protein>
<evidence type="ECO:0000313" key="1">
    <source>
        <dbReference type="EMBL" id="ABS65068.1"/>
    </source>
</evidence>
<keyword evidence="2" id="KW-1185">Reference proteome</keyword>
<dbReference type="eggNOG" id="ENOG5033BCX">
    <property type="taxonomic scope" value="Bacteria"/>
</dbReference>
<evidence type="ECO:0000313" key="2">
    <source>
        <dbReference type="Proteomes" id="UP000006377"/>
    </source>
</evidence>
<proteinExistence type="predicted"/>
<accession>A7HYT5</accession>
<gene>
    <name evidence="1" type="ordered locus">Plav_3469</name>
</gene>
<dbReference type="KEGG" id="pla:Plav_3469"/>
<name>A7HYT5_PARL1</name>
<dbReference type="HOGENOM" id="CLU_116724_0_0_5"/>
<reference evidence="1 2" key="1">
    <citation type="journal article" date="2011" name="Stand. Genomic Sci.">
        <title>Complete genome sequence of Parvibaculum lavamentivorans type strain (DS-1(T)).</title>
        <authorList>
            <person name="Schleheck D."/>
            <person name="Weiss M."/>
            <person name="Pitluck S."/>
            <person name="Bruce D."/>
            <person name="Land M.L."/>
            <person name="Han S."/>
            <person name="Saunders E."/>
            <person name="Tapia R."/>
            <person name="Detter C."/>
            <person name="Brettin T."/>
            <person name="Han J."/>
            <person name="Woyke T."/>
            <person name="Goodwin L."/>
            <person name="Pennacchio L."/>
            <person name="Nolan M."/>
            <person name="Cook A.M."/>
            <person name="Kjelleberg S."/>
            <person name="Thomas T."/>
        </authorList>
    </citation>
    <scope>NUCLEOTIDE SEQUENCE [LARGE SCALE GENOMIC DNA]</scope>
    <source>
        <strain evidence="2">DS-1 / DSM 13023 / NCIMB 13966</strain>
    </source>
</reference>
<organism evidence="1 2">
    <name type="scientific">Parvibaculum lavamentivorans (strain DS-1 / DSM 13023 / NCIMB 13966)</name>
    <dbReference type="NCBI Taxonomy" id="402881"/>
    <lineage>
        <taxon>Bacteria</taxon>
        <taxon>Pseudomonadati</taxon>
        <taxon>Pseudomonadota</taxon>
        <taxon>Alphaproteobacteria</taxon>
        <taxon>Hyphomicrobiales</taxon>
        <taxon>Parvibaculaceae</taxon>
        <taxon>Parvibaculum</taxon>
    </lineage>
</organism>
<dbReference type="AlphaFoldDB" id="A7HYT5"/>
<sequence length="202" mass="22102">MSKASSTEQKAAARLAEQLDRLPADIRRVLMESFADAAEAIAERYDPGREQNKPLTDAERKALESVGVSVDRSGTFYRPIVRTAILEGTLLATALSPAQAARVLGISGRRLRQHLSERTLIGVKRANAWLIPSFQFAGESELPGLAIVLKAIRETALPIEIAGFFESEQPDLVDESEEPMTPRQWLIEGRDPQAVASLARGI</sequence>
<dbReference type="EMBL" id="CP000774">
    <property type="protein sequence ID" value="ABS65068.1"/>
    <property type="molecule type" value="Genomic_DNA"/>
</dbReference>
<evidence type="ECO:0008006" key="3">
    <source>
        <dbReference type="Google" id="ProtNLM"/>
    </source>
</evidence>